<sequence length="375" mass="40384">MRRCWAINGRFLAQPLTGVQRYAFEIVRQLDELVAAGSGLTTDLDLELVLPPDAQAPRLVAIRTRRVGPLSGHAWEQTVLPLCLRGGLLSLCNTGPLAIGKQILCIHDVNTLSHPQSYSLPFRLVYRALLPALGGRAARLATVSRYSAGELVRWRIAAADKITVIPNGHEHAARWQPRHSATTLAASGRNTIVVVGSKAPHKNMQLIVAMADRLAEAGLRVALVGSTDARVFRPPGAQEAGNILPLGRLCDEEMAALLQDCLCLAFPSLVEGFGLPPLEAMATGCPVVASPRASLPEICGDAALYASPHDPQAWLACFDRLRLEPGLRETLIARGKRQAATFCWLASARRYLHIMALLDALPAGEGRDIAPQITA</sequence>
<dbReference type="PANTHER" id="PTHR46401:SF2">
    <property type="entry name" value="GLYCOSYLTRANSFERASE WBBK-RELATED"/>
    <property type="match status" value="1"/>
</dbReference>
<comment type="caution">
    <text evidence="3">The sequence shown here is derived from an EMBL/GenBank/DDBJ whole genome shotgun (WGS) entry which is preliminary data.</text>
</comment>
<feature type="domain" description="Glycosyl transferase family 1" evidence="2">
    <location>
        <begin position="182"/>
        <end position="337"/>
    </location>
</feature>
<dbReference type="PANTHER" id="PTHR46401">
    <property type="entry name" value="GLYCOSYLTRANSFERASE WBBK-RELATED"/>
    <property type="match status" value="1"/>
</dbReference>
<dbReference type="SUPFAM" id="SSF53756">
    <property type="entry name" value="UDP-Glycosyltransferase/glycogen phosphorylase"/>
    <property type="match status" value="1"/>
</dbReference>
<evidence type="ECO:0000313" key="4">
    <source>
        <dbReference type="Proteomes" id="UP001589755"/>
    </source>
</evidence>
<dbReference type="CDD" id="cd03809">
    <property type="entry name" value="GT4_MtfB-like"/>
    <property type="match status" value="1"/>
</dbReference>
<evidence type="ECO:0000259" key="2">
    <source>
        <dbReference type="Pfam" id="PF00534"/>
    </source>
</evidence>
<dbReference type="Gene3D" id="3.40.50.2000">
    <property type="entry name" value="Glycogen Phosphorylase B"/>
    <property type="match status" value="2"/>
</dbReference>
<reference evidence="3 4" key="1">
    <citation type="submission" date="2024-09" db="EMBL/GenBank/DDBJ databases">
        <authorList>
            <person name="Sun Q."/>
            <person name="Mori K."/>
        </authorList>
    </citation>
    <scope>NUCLEOTIDE SEQUENCE [LARGE SCALE GENOMIC DNA]</scope>
    <source>
        <strain evidence="3 4">CCM 8543</strain>
    </source>
</reference>
<dbReference type="RefSeq" id="WP_261521498.1">
    <property type="nucleotide sequence ID" value="NZ_JAODNW010000018.1"/>
</dbReference>
<keyword evidence="4" id="KW-1185">Reference proteome</keyword>
<dbReference type="Pfam" id="PF00534">
    <property type="entry name" value="Glycos_transf_1"/>
    <property type="match status" value="1"/>
</dbReference>
<evidence type="ECO:0000256" key="1">
    <source>
        <dbReference type="ARBA" id="ARBA00022679"/>
    </source>
</evidence>
<evidence type="ECO:0000313" key="3">
    <source>
        <dbReference type="EMBL" id="MFC0208173.1"/>
    </source>
</evidence>
<accession>A0ABV6D6C9</accession>
<proteinExistence type="predicted"/>
<organism evidence="3 4">
    <name type="scientific">Chelativorans intermedius</name>
    <dbReference type="NCBI Taxonomy" id="515947"/>
    <lineage>
        <taxon>Bacteria</taxon>
        <taxon>Pseudomonadati</taxon>
        <taxon>Pseudomonadota</taxon>
        <taxon>Alphaproteobacteria</taxon>
        <taxon>Hyphomicrobiales</taxon>
        <taxon>Phyllobacteriaceae</taxon>
        <taxon>Chelativorans</taxon>
    </lineage>
</organism>
<keyword evidence="1" id="KW-0808">Transferase</keyword>
<dbReference type="Proteomes" id="UP001589755">
    <property type="component" value="Unassembled WGS sequence"/>
</dbReference>
<dbReference type="InterPro" id="IPR001296">
    <property type="entry name" value="Glyco_trans_1"/>
</dbReference>
<name>A0ABV6D6C9_9HYPH</name>
<protein>
    <submittedName>
        <fullName evidence="3">Glycosyltransferase family 4 protein</fullName>
    </submittedName>
</protein>
<dbReference type="EMBL" id="JBHLXD010000009">
    <property type="protein sequence ID" value="MFC0208173.1"/>
    <property type="molecule type" value="Genomic_DNA"/>
</dbReference>
<gene>
    <name evidence="3" type="ORF">ACFFJ2_07145</name>
</gene>